<evidence type="ECO:0000313" key="2">
    <source>
        <dbReference type="EMBL" id="SBT52257.1"/>
    </source>
</evidence>
<dbReference type="Pfam" id="PF05795">
    <property type="entry name" value="Plasmodium_Vir"/>
    <property type="match status" value="2"/>
</dbReference>
<reference evidence="3" key="1">
    <citation type="submission" date="2016-05" db="EMBL/GenBank/DDBJ databases">
        <authorList>
            <person name="Naeem Raeece"/>
        </authorList>
    </citation>
    <scope>NUCLEOTIDE SEQUENCE [LARGE SCALE GENOMIC DNA]</scope>
</reference>
<protein>
    <submittedName>
        <fullName evidence="2">PIR Superfamily Protein</fullName>
    </submittedName>
</protein>
<dbReference type="AlphaFoldDB" id="A0A1A9A7S6"/>
<dbReference type="Proteomes" id="UP000078550">
    <property type="component" value="Unassembled WGS sequence"/>
</dbReference>
<evidence type="ECO:0000313" key="3">
    <source>
        <dbReference type="Proteomes" id="UP000078550"/>
    </source>
</evidence>
<proteinExistence type="predicted"/>
<name>A0A1A9A7S6_PLAOA</name>
<organism evidence="2 3">
    <name type="scientific">Plasmodium ovale wallikeri</name>
    <dbReference type="NCBI Taxonomy" id="864142"/>
    <lineage>
        <taxon>Eukaryota</taxon>
        <taxon>Sar</taxon>
        <taxon>Alveolata</taxon>
        <taxon>Apicomplexa</taxon>
        <taxon>Aconoidasida</taxon>
        <taxon>Haemosporida</taxon>
        <taxon>Plasmodiidae</taxon>
        <taxon>Plasmodium</taxon>
        <taxon>Plasmodium (Plasmodium)</taxon>
    </lineage>
</organism>
<dbReference type="InterPro" id="IPR008780">
    <property type="entry name" value="Plasmodium_Vir"/>
</dbReference>
<gene>
    <name evidence="2" type="ORF">POVWA2_063150</name>
</gene>
<accession>A0A1A9A7S6</accession>
<feature type="region of interest" description="Disordered" evidence="1">
    <location>
        <begin position="71"/>
        <end position="97"/>
    </location>
</feature>
<dbReference type="EMBL" id="FLRE01000287">
    <property type="protein sequence ID" value="SBT52257.1"/>
    <property type="molecule type" value="Genomic_DNA"/>
</dbReference>
<sequence>MKYIFHFFISQSYFFYCMYEKKYVMYIMIKIREKQFYIILDKLSSLSCESGVNESHCPLYSKLHEQDTKGMESVMGRSGDVTSRTQEDAETSGSTENLEGSNLHVKNIIGGTGIFGISFILFYLYKYTSFGSLIRRRTGWITNRWKNPQEEKEVLLLHDSETQNINFDNTQYNLTYTTDPDISILQSEHIYYKLNRASEDYTKDADAFWHTLIAKHPMKHLTIFPIIAKGSYYVSKMKESHASYDERWNYLYFWAGLKVLESLENSYFSQILELLDTVKSYNDKEKSSYSKDMLNIHKDKFENLKKIYEYLENYEGIDLKIRSPNTPCTAAYKEYVTSSHTLYLREKELCNNRDHDEYCRLLNSFIKKNIKTFKTQLTCTGTKPVKESSEEEEDSGHISTSAVQHRLEGHSGGLSHLSRGLQGDTVDLEIYPGVVSPSSGSTNAISTVFPLLGTASLAFFFLKYTPLGSRLYNNIFSKQIIRSNVEETQELLENSYEFPNMNIEENSHHVGYHNMCDT</sequence>
<evidence type="ECO:0000256" key="1">
    <source>
        <dbReference type="SAM" id="MobiDB-lite"/>
    </source>
</evidence>